<dbReference type="KEGG" id="pvl:AOB99_07065"/>
<feature type="transmembrane region" description="Helical" evidence="1">
    <location>
        <begin position="93"/>
        <end position="114"/>
    </location>
</feature>
<proteinExistence type="predicted"/>
<organism evidence="3 5">
    <name type="scientific">Proteus mirabilis</name>
    <dbReference type="NCBI Taxonomy" id="584"/>
    <lineage>
        <taxon>Bacteria</taxon>
        <taxon>Pseudomonadati</taxon>
        <taxon>Pseudomonadota</taxon>
        <taxon>Gammaproteobacteria</taxon>
        <taxon>Enterobacterales</taxon>
        <taxon>Morganellaceae</taxon>
        <taxon>Proteus</taxon>
    </lineage>
</organism>
<protein>
    <submittedName>
        <fullName evidence="3">DUF2628 domain-containing protein</fullName>
    </submittedName>
</protein>
<dbReference type="EMBL" id="ABKSPD020000004">
    <property type="protein sequence ID" value="EKW9775575.1"/>
    <property type="molecule type" value="Genomic_DNA"/>
</dbReference>
<gene>
    <name evidence="2" type="ORF">AM402_13540</name>
    <name evidence="3" type="ORF">PW210_001378</name>
</gene>
<dbReference type="EMBL" id="CP021694">
    <property type="protein sequence ID" value="ARX35131.1"/>
    <property type="molecule type" value="Genomic_DNA"/>
</dbReference>
<accession>A0AAJ0SJX4</accession>
<dbReference type="Proteomes" id="UP001171165">
    <property type="component" value="Unassembled WGS sequence"/>
</dbReference>
<evidence type="ECO:0000313" key="5">
    <source>
        <dbReference type="Proteomes" id="UP001171165"/>
    </source>
</evidence>
<reference evidence="3" key="2">
    <citation type="submission" date="2023-06" db="EMBL/GenBank/DDBJ databases">
        <authorList>
            <consortium name="Clinical and Environmental Microbiology Branch: Whole genome sequencing antimicrobial resistance pathogens in the healthcare setting"/>
        </authorList>
    </citation>
    <scope>NUCLEOTIDE SEQUENCE</scope>
    <source>
        <strain evidence="3">Microbial</strain>
    </source>
</reference>
<evidence type="ECO:0000256" key="1">
    <source>
        <dbReference type="SAM" id="Phobius"/>
    </source>
</evidence>
<dbReference type="GeneID" id="6802235"/>
<keyword evidence="1" id="KW-0472">Membrane</keyword>
<evidence type="ECO:0000313" key="2">
    <source>
        <dbReference type="EMBL" id="ARX35131.1"/>
    </source>
</evidence>
<keyword evidence="1" id="KW-0812">Transmembrane</keyword>
<dbReference type="Proteomes" id="UP000195540">
    <property type="component" value="Chromosome"/>
</dbReference>
<keyword evidence="1" id="KW-1133">Transmembrane helix</keyword>
<sequence>MMNKEYSAKWEERFDFFEKYGSPKSPEYKAAYKALTFGKRILIGMNIWAFFFGFIYFLILGLWRKALTLFGINVAIIIVVSFIVEGLSLSPSILNVVSIVLNFLWAATANYAYYLKEKKNDQGWNPFTGVF</sequence>
<feature type="transmembrane region" description="Helical" evidence="1">
    <location>
        <begin position="66"/>
        <end position="87"/>
    </location>
</feature>
<feature type="transmembrane region" description="Helical" evidence="1">
    <location>
        <begin position="41"/>
        <end position="59"/>
    </location>
</feature>
<name>A0AAJ0SJX4_PROMI</name>
<dbReference type="RefSeq" id="WP_004242555.1">
    <property type="nucleotide sequence ID" value="NZ_ABFCQN020000013.1"/>
</dbReference>
<dbReference type="AlphaFoldDB" id="A0AAJ0SJX4"/>
<reference evidence="2 4" key="1">
    <citation type="submission" date="2017-05" db="EMBL/GenBank/DDBJ databases">
        <title>Whole genome sequencing of Proteus mirabilis AR_0155.</title>
        <authorList>
            <person name="Conlan S."/>
            <person name="Thomas P.J."/>
            <person name="Mullikin J."/>
            <person name="Frank K.M."/>
            <person name="Segre J.A."/>
        </authorList>
    </citation>
    <scope>NUCLEOTIDE SEQUENCE [LARGE SCALE GENOMIC DNA]</scope>
    <source>
        <strain evidence="2 4">AR_0155</strain>
    </source>
</reference>
<dbReference type="InterPro" id="IPR024399">
    <property type="entry name" value="DUF2628"/>
</dbReference>
<evidence type="ECO:0000313" key="4">
    <source>
        <dbReference type="Proteomes" id="UP000195540"/>
    </source>
</evidence>
<evidence type="ECO:0000313" key="3">
    <source>
        <dbReference type="EMBL" id="EKW9775575.1"/>
    </source>
</evidence>
<dbReference type="Pfam" id="PF10947">
    <property type="entry name" value="DUF2628"/>
    <property type="match status" value="1"/>
</dbReference>